<reference evidence="3 4" key="1">
    <citation type="submission" date="2023-12" db="EMBL/GenBank/DDBJ databases">
        <title>Baltic Sea Cyanobacteria.</title>
        <authorList>
            <person name="Delbaje E."/>
            <person name="Fewer D.P."/>
            <person name="Shishido T.K."/>
        </authorList>
    </citation>
    <scope>NUCLEOTIDE SEQUENCE [LARGE SCALE GENOMIC DNA]</scope>
    <source>
        <strain evidence="3 4">UHCC 0370</strain>
    </source>
</reference>
<dbReference type="GO" id="GO:0032259">
    <property type="term" value="P:methylation"/>
    <property type="evidence" value="ECO:0007669"/>
    <property type="project" value="UniProtKB-KW"/>
</dbReference>
<dbReference type="Pfam" id="PF08241">
    <property type="entry name" value="Methyltransf_11"/>
    <property type="match status" value="1"/>
</dbReference>
<dbReference type="InterPro" id="IPR013216">
    <property type="entry name" value="Methyltransf_11"/>
</dbReference>
<dbReference type="RefSeq" id="WP_323262890.1">
    <property type="nucleotide sequence ID" value="NZ_JAYGIE010000097.1"/>
</dbReference>
<organism evidence="3 4">
    <name type="scientific">Pseudanabaena galeata UHCC 0370</name>
    <dbReference type="NCBI Taxonomy" id="3110310"/>
    <lineage>
        <taxon>Bacteria</taxon>
        <taxon>Bacillati</taxon>
        <taxon>Cyanobacteriota</taxon>
        <taxon>Cyanophyceae</taxon>
        <taxon>Pseudanabaenales</taxon>
        <taxon>Pseudanabaenaceae</taxon>
        <taxon>Pseudanabaena</taxon>
    </lineage>
</organism>
<feature type="transmembrane region" description="Helical" evidence="1">
    <location>
        <begin position="12"/>
        <end position="32"/>
    </location>
</feature>
<gene>
    <name evidence="3" type="ORF">VB774_18995</name>
</gene>
<keyword evidence="1" id="KW-1133">Transmembrane helix</keyword>
<dbReference type="SUPFAM" id="SSF53335">
    <property type="entry name" value="S-adenosyl-L-methionine-dependent methyltransferases"/>
    <property type="match status" value="1"/>
</dbReference>
<dbReference type="GO" id="GO:0008168">
    <property type="term" value="F:methyltransferase activity"/>
    <property type="evidence" value="ECO:0007669"/>
    <property type="project" value="UniProtKB-KW"/>
</dbReference>
<accession>A0ABU5TNE1</accession>
<dbReference type="EMBL" id="JAYGIE010000097">
    <property type="protein sequence ID" value="MEA5479715.1"/>
    <property type="molecule type" value="Genomic_DNA"/>
</dbReference>
<evidence type="ECO:0000313" key="3">
    <source>
        <dbReference type="EMBL" id="MEA5479715.1"/>
    </source>
</evidence>
<dbReference type="Gene3D" id="3.40.50.150">
    <property type="entry name" value="Vaccinia Virus protein VP39"/>
    <property type="match status" value="1"/>
</dbReference>
<dbReference type="PANTHER" id="PTHR42912">
    <property type="entry name" value="METHYLTRANSFERASE"/>
    <property type="match status" value="1"/>
</dbReference>
<feature type="domain" description="Methyltransferase type 11" evidence="2">
    <location>
        <begin position="146"/>
        <end position="250"/>
    </location>
</feature>
<dbReference type="PANTHER" id="PTHR42912:SF68">
    <property type="entry name" value="METHYLTRANSFERASE TYPE 11 DOMAIN-CONTAINING PROTEIN"/>
    <property type="match status" value="1"/>
</dbReference>
<keyword evidence="1" id="KW-0812">Transmembrane</keyword>
<evidence type="ECO:0000256" key="1">
    <source>
        <dbReference type="SAM" id="Phobius"/>
    </source>
</evidence>
<comment type="caution">
    <text evidence="3">The sequence shown here is derived from an EMBL/GenBank/DDBJ whole genome shotgun (WGS) entry which is preliminary data.</text>
</comment>
<dbReference type="CDD" id="cd02440">
    <property type="entry name" value="AdoMet_MTases"/>
    <property type="match status" value="1"/>
</dbReference>
<dbReference type="InterPro" id="IPR050508">
    <property type="entry name" value="Methyltransf_Superfamily"/>
</dbReference>
<dbReference type="EC" id="2.1.1.-" evidence="3"/>
<keyword evidence="1" id="KW-0472">Membrane</keyword>
<dbReference type="Proteomes" id="UP001301388">
    <property type="component" value="Unassembled WGS sequence"/>
</dbReference>
<evidence type="ECO:0000259" key="2">
    <source>
        <dbReference type="Pfam" id="PF08241"/>
    </source>
</evidence>
<sequence length="320" mass="36160">MTVATSNSSPKIGLASRLVNSILAIAPLFNIAKQRARKMMIERAESMGVNWRQIVADLQKQDLDGELAKVQNPQIQYPEYYLKHFHAYEEGNLGWLPATEVEVAAYAVHSRIWNDAQPPVEGDARLRQSYIDIVKEQIATHPQDILDIGCSVGMSTFVLHNAYPQAKITGLDLSPYFLAIANYNTRTKHPELVENGQVQWIHATAEQTGLADCSFDFVSCFLLFHELPQDATRQILREIRRVLRPNGHFALMDMNPYSDIYVKMPPYILTLLKSTEPYLDQYFSFDLASELVAAGFETPTIIANTPRHRTVIAKAALERV</sequence>
<keyword evidence="3" id="KW-0489">Methyltransferase</keyword>
<protein>
    <submittedName>
        <fullName evidence="3">Class I SAM-dependent methyltransferase</fullName>
        <ecNumber evidence="3">2.1.1.-</ecNumber>
    </submittedName>
</protein>
<keyword evidence="4" id="KW-1185">Reference proteome</keyword>
<name>A0ABU5TNE1_9CYAN</name>
<dbReference type="InterPro" id="IPR029063">
    <property type="entry name" value="SAM-dependent_MTases_sf"/>
</dbReference>
<proteinExistence type="predicted"/>
<keyword evidence="3" id="KW-0808">Transferase</keyword>
<evidence type="ECO:0000313" key="4">
    <source>
        <dbReference type="Proteomes" id="UP001301388"/>
    </source>
</evidence>